<evidence type="ECO:0000256" key="1">
    <source>
        <dbReference type="SAM" id="Phobius"/>
    </source>
</evidence>
<keyword evidence="1" id="KW-0812">Transmembrane</keyword>
<proteinExistence type="predicted"/>
<reference evidence="2" key="2">
    <citation type="submission" date="2024-03" db="EMBL/GenBank/DDBJ databases">
        <authorList>
            <person name="Ni Y."/>
            <person name="Xu T."/>
            <person name="Yan S."/>
            <person name="Chen L."/>
            <person name="Wang Y."/>
        </authorList>
    </citation>
    <scope>NUCLEOTIDE SEQUENCE</scope>
    <source>
        <strain evidence="2">NMH1</strain>
    </source>
</reference>
<feature type="transmembrane region" description="Helical" evidence="1">
    <location>
        <begin position="55"/>
        <end position="76"/>
    </location>
</feature>
<evidence type="ECO:0000313" key="2">
    <source>
        <dbReference type="EMBL" id="DBA51770.1"/>
    </source>
</evidence>
<dbReference type="EMBL" id="BK067784">
    <property type="protein sequence ID" value="DBA51770.1"/>
    <property type="molecule type" value="Genomic_DNA"/>
</dbReference>
<keyword evidence="1" id="KW-0472">Membrane</keyword>
<accession>A0AAT9J766</accession>
<organism evidence="2">
    <name type="scientific">Nitrosopumilaceae spindle-shaped virus</name>
    <dbReference type="NCBI Taxonomy" id="3065433"/>
    <lineage>
        <taxon>Viruses</taxon>
    </lineage>
</organism>
<protein>
    <submittedName>
        <fullName evidence="2">ORF4</fullName>
    </submittedName>
</protein>
<keyword evidence="1" id="KW-1133">Transmembrane helix</keyword>
<name>A0AAT9J766_9VIRU</name>
<feature type="transmembrane region" description="Helical" evidence="1">
    <location>
        <begin position="6"/>
        <end position="23"/>
    </location>
</feature>
<sequence length="92" mass="10926">MKPVNLSTQFLLFFIPVVGYYAWYRIGKIWSGFFLNLALGLTVVPLFVFPNMFLYQNFLFLSISIVGFTIKIYFLVKWSKQHNERCENDKEN</sequence>
<feature type="transmembrane region" description="Helical" evidence="1">
    <location>
        <begin position="30"/>
        <end position="49"/>
    </location>
</feature>
<reference evidence="2" key="1">
    <citation type="journal article" date="2024" name="Environ. Microbiol. Rep.">
        <title>Hiding in plain sight: The discovery of complete genomes of 11 hypothetical spindle-shaped viruses that putatively infect mesophilic ammonia-oxidizing archaea.</title>
        <authorList>
            <person name="Ni Y."/>
            <person name="Xu T."/>
            <person name="Yan S."/>
            <person name="Chen L."/>
            <person name="Wang Y."/>
        </authorList>
    </citation>
    <scope>NUCLEOTIDE SEQUENCE</scope>
    <source>
        <strain evidence="2">NMH1</strain>
    </source>
</reference>